<proteinExistence type="predicted"/>
<keyword evidence="2" id="KW-1185">Reference proteome</keyword>
<sequence>MPDASSAGPAPEKVLLRFFRLLESARPADIPAVLAALPEADLAEAVTAMEGRLTRAARDHILARGPASALAASARQAIRGRGEDPDWIIDRVLTRFDPEADEVFFTFNSADPRVHRARRAILRDRQGPDGHAVVAPGVRRRLLALTRAKSRLQEADWWDEVADADDPELLLALMPHAAWLTGRQAARVIATLDAHGLRAEVKRNRGLWECRGSAFSRLGFPRINNLSWVYTFRSDITPVQESMEAVSVDQYRELVGEAASLKSPQAAHRLRVLAWAALRAGTMSPAEVLEHTRPAALAMSLAVSDGGGHLPGEQRAADDMRFCIAGYAAEWLADDPDRWGQAFSRMYTYKGTILELFAKPDSAVRYHFVSVEALPDGAREAANILLALAPADVAARALADPATWDETITAAAGLTPLCRALVDHVVADGTLQQRRELAANGATPDPVLARLMDESADPHLLLRIMGRATAVGREIIERAYALAPRDDQVMRWISGQDPAEALDALRHMAEDPAWVLSVLRVTIPRWRADAQRGRMAAYALLAELIGVEAVWALELELAGSLEAMAPRVRESMAAGDAEPLIEAARGFSAQWPRNLPSWRDGIDLDHPLDRPLENLVRAHLDGRPDRWLHLAALLQATPDARYEDLIAEAARLP</sequence>
<reference evidence="1 2" key="1">
    <citation type="submission" date="2020-02" db="EMBL/GenBank/DDBJ databases">
        <title>Acidophilic actinobacteria isolated from forest soil.</title>
        <authorList>
            <person name="Golinska P."/>
        </authorList>
    </citation>
    <scope>NUCLEOTIDE SEQUENCE [LARGE SCALE GENOMIC DNA]</scope>
    <source>
        <strain evidence="1 2">NL8</strain>
    </source>
</reference>
<name>A0ABS5KTV0_9ACTN</name>
<accession>A0ABS5KTV0</accession>
<evidence type="ECO:0000313" key="1">
    <source>
        <dbReference type="EMBL" id="MBS2549459.1"/>
    </source>
</evidence>
<comment type="caution">
    <text evidence="1">The sequence shown here is derived from an EMBL/GenBank/DDBJ whole genome shotgun (WGS) entry which is preliminary data.</text>
</comment>
<dbReference type="EMBL" id="JAAFYZ010000073">
    <property type="protein sequence ID" value="MBS2549459.1"/>
    <property type="molecule type" value="Genomic_DNA"/>
</dbReference>
<dbReference type="Proteomes" id="UP000730482">
    <property type="component" value="Unassembled WGS sequence"/>
</dbReference>
<evidence type="ECO:0000313" key="2">
    <source>
        <dbReference type="Proteomes" id="UP000730482"/>
    </source>
</evidence>
<dbReference type="RefSeq" id="WP_212011019.1">
    <property type="nucleotide sequence ID" value="NZ_JAAFYZ010000073.1"/>
</dbReference>
<protein>
    <submittedName>
        <fullName evidence="1">Uncharacterized protein</fullName>
    </submittedName>
</protein>
<gene>
    <name evidence="1" type="ORF">KGQ19_21580</name>
</gene>
<organism evidence="1 2">
    <name type="scientific">Catenulispora pinistramenti</name>
    <dbReference type="NCBI Taxonomy" id="2705254"/>
    <lineage>
        <taxon>Bacteria</taxon>
        <taxon>Bacillati</taxon>
        <taxon>Actinomycetota</taxon>
        <taxon>Actinomycetes</taxon>
        <taxon>Catenulisporales</taxon>
        <taxon>Catenulisporaceae</taxon>
        <taxon>Catenulispora</taxon>
    </lineage>
</organism>